<dbReference type="RefSeq" id="WP_289607945.1">
    <property type="nucleotide sequence ID" value="NZ_JAUDCG010000030.1"/>
</dbReference>
<name>A0ABT7UDN7_9FIRM</name>
<keyword evidence="1" id="KW-0732">Signal</keyword>
<evidence type="ECO:0000259" key="2">
    <source>
        <dbReference type="Pfam" id="PF13529"/>
    </source>
</evidence>
<gene>
    <name evidence="3" type="ORF">QUV96_07605</name>
</gene>
<dbReference type="InterPro" id="IPR039564">
    <property type="entry name" value="Peptidase_C39-like"/>
</dbReference>
<dbReference type="Proteomes" id="UP001529340">
    <property type="component" value="Unassembled WGS sequence"/>
</dbReference>
<evidence type="ECO:0000256" key="1">
    <source>
        <dbReference type="SAM" id="SignalP"/>
    </source>
</evidence>
<sequence>MKRRIRFGRVALLVLVVTASCLGMKQMFAPSGAGEAEIPDVLQKAAEKNPELKTFAQEYPDKKDQDLQGIPAEYREDVVPQYLQWDERWGYTHYGDTYLGLSGCGPTVVSMAASYLLSDGTLTPNAVARFSEQNGYYVDGVGSSWSLIEEGLPQLGVRVQIGSLEEGAMAQVIERGGVILCSVGPGTFTDSGHFILLCGYAQGEGFLVHDPNSAVRSGRYYRFTDLADEIVQLWFAYR</sequence>
<comment type="caution">
    <text evidence="3">The sequence shown here is derived from an EMBL/GenBank/DDBJ whole genome shotgun (WGS) entry which is preliminary data.</text>
</comment>
<evidence type="ECO:0000313" key="3">
    <source>
        <dbReference type="EMBL" id="MDM8157500.1"/>
    </source>
</evidence>
<feature type="chain" id="PRO_5046194965" evidence="1">
    <location>
        <begin position="30"/>
        <end position="238"/>
    </location>
</feature>
<dbReference type="PROSITE" id="PS51257">
    <property type="entry name" value="PROKAR_LIPOPROTEIN"/>
    <property type="match status" value="1"/>
</dbReference>
<accession>A0ABT7UDN7</accession>
<proteinExistence type="predicted"/>
<reference evidence="3" key="1">
    <citation type="submission" date="2023-06" db="EMBL/GenBank/DDBJ databases">
        <title>Identification and characterization of horizontal gene transfer across gut microbiota members of farm animals based on homology search.</title>
        <authorList>
            <person name="Schwarzerova J."/>
            <person name="Nykrynova M."/>
            <person name="Jureckova K."/>
            <person name="Cejkova D."/>
            <person name="Rychlik I."/>
        </authorList>
    </citation>
    <scope>NUCLEOTIDE SEQUENCE</scope>
    <source>
        <strain evidence="3">ET39</strain>
    </source>
</reference>
<keyword evidence="4" id="KW-1185">Reference proteome</keyword>
<evidence type="ECO:0000313" key="4">
    <source>
        <dbReference type="Proteomes" id="UP001529340"/>
    </source>
</evidence>
<dbReference type="Gene3D" id="3.90.70.10">
    <property type="entry name" value="Cysteine proteinases"/>
    <property type="match status" value="1"/>
</dbReference>
<feature type="domain" description="Peptidase C39-like" evidence="2">
    <location>
        <begin position="79"/>
        <end position="212"/>
    </location>
</feature>
<feature type="signal peptide" evidence="1">
    <location>
        <begin position="1"/>
        <end position="29"/>
    </location>
</feature>
<dbReference type="EMBL" id="JAUDCG010000030">
    <property type="protein sequence ID" value="MDM8157500.1"/>
    <property type="molecule type" value="Genomic_DNA"/>
</dbReference>
<protein>
    <submittedName>
        <fullName evidence="3">C39 family peptidase</fullName>
    </submittedName>
</protein>
<reference evidence="3" key="2">
    <citation type="submission" date="2023-06" db="EMBL/GenBank/DDBJ databases">
        <authorList>
            <person name="Zeman M."/>
            <person name="Kubasova T."/>
            <person name="Jahodarova E."/>
            <person name="Nykrynova M."/>
            <person name="Rychlik I."/>
        </authorList>
    </citation>
    <scope>NUCLEOTIDE SEQUENCE</scope>
    <source>
        <strain evidence="3">ET39</strain>
    </source>
</reference>
<dbReference type="Pfam" id="PF13529">
    <property type="entry name" value="Peptidase_C39_2"/>
    <property type="match status" value="1"/>
</dbReference>
<organism evidence="3 4">
    <name type="scientific">Amedibacillus dolichus</name>
    <dbReference type="NCBI Taxonomy" id="31971"/>
    <lineage>
        <taxon>Bacteria</taxon>
        <taxon>Bacillati</taxon>
        <taxon>Bacillota</taxon>
        <taxon>Erysipelotrichia</taxon>
        <taxon>Erysipelotrichales</taxon>
        <taxon>Erysipelotrichaceae</taxon>
        <taxon>Amedibacillus</taxon>
    </lineage>
</organism>